<comment type="catalytic activity">
    <reaction evidence="9">
        <text>L-cysteine + O2 = 3-sulfino-L-alanine + H(+)</text>
        <dbReference type="Rhea" id="RHEA:20441"/>
        <dbReference type="ChEBI" id="CHEBI:15378"/>
        <dbReference type="ChEBI" id="CHEBI:15379"/>
        <dbReference type="ChEBI" id="CHEBI:35235"/>
        <dbReference type="ChEBI" id="CHEBI:61085"/>
        <dbReference type="EC" id="1.13.11.20"/>
    </reaction>
</comment>
<evidence type="ECO:0000256" key="3">
    <source>
        <dbReference type="ARBA" id="ARBA00022723"/>
    </source>
</evidence>
<dbReference type="InterPro" id="IPR011051">
    <property type="entry name" value="RmlC_Cupin_sf"/>
</dbReference>
<reference evidence="10 11" key="1">
    <citation type="submission" date="2019-09" db="EMBL/GenBank/DDBJ databases">
        <authorList>
            <person name="Brejova B."/>
        </authorList>
    </citation>
    <scope>NUCLEOTIDE SEQUENCE [LARGE SCALE GENOMIC DNA]</scope>
</reference>
<comment type="cofactor">
    <cofactor evidence="9">
        <name>Fe cation</name>
        <dbReference type="ChEBI" id="CHEBI:24875"/>
    </cofactor>
    <text evidence="9">Binds 1 Fe cation per subunit.</text>
</comment>
<accession>A0A5E8B8W3</accession>
<proteinExistence type="inferred from homology"/>
<keyword evidence="4 9" id="KW-0223">Dioxygenase</keyword>
<dbReference type="AlphaFoldDB" id="A0A5E8B8W3"/>
<evidence type="ECO:0000256" key="6">
    <source>
        <dbReference type="ARBA" id="ARBA00023004"/>
    </source>
</evidence>
<dbReference type="OrthoDB" id="543511at2759"/>
<evidence type="ECO:0000256" key="9">
    <source>
        <dbReference type="RuleBase" id="RU366010"/>
    </source>
</evidence>
<evidence type="ECO:0000256" key="8">
    <source>
        <dbReference type="PIRSR" id="PIRSR610300-51"/>
    </source>
</evidence>
<protein>
    <recommendedName>
        <fullName evidence="2 9">Cysteine dioxygenase</fullName>
        <ecNumber evidence="2 9">1.13.11.20</ecNumber>
    </recommendedName>
</protein>
<dbReference type="GeneID" id="43580456"/>
<evidence type="ECO:0000313" key="11">
    <source>
        <dbReference type="Proteomes" id="UP000398389"/>
    </source>
</evidence>
<keyword evidence="3 8" id="KW-0479">Metal-binding</keyword>
<comment type="similarity">
    <text evidence="1 9">Belongs to the cysteine dioxygenase family.</text>
</comment>
<dbReference type="Pfam" id="PF05995">
    <property type="entry name" value="CDO_I"/>
    <property type="match status" value="1"/>
</dbReference>
<keyword evidence="5 9" id="KW-0560">Oxidoreductase</keyword>
<evidence type="ECO:0000256" key="2">
    <source>
        <dbReference type="ARBA" id="ARBA00013133"/>
    </source>
</evidence>
<dbReference type="InterPro" id="IPR010300">
    <property type="entry name" value="CDO_1"/>
</dbReference>
<keyword evidence="11" id="KW-1185">Reference proteome</keyword>
<feature type="binding site" evidence="8">
    <location>
        <position position="172"/>
    </location>
    <ligand>
        <name>Fe cation</name>
        <dbReference type="ChEBI" id="CHEBI:24875"/>
        <note>catalytic</note>
    </ligand>
</feature>
<dbReference type="CDD" id="cd10548">
    <property type="entry name" value="cupin_CDO"/>
    <property type="match status" value="1"/>
</dbReference>
<feature type="binding site" evidence="8">
    <location>
        <position position="233"/>
    </location>
    <ligand>
        <name>Fe cation</name>
        <dbReference type="ChEBI" id="CHEBI:24875"/>
        <note>catalytic</note>
    </ligand>
</feature>
<dbReference type="GO" id="GO:0017172">
    <property type="term" value="F:cysteine dioxygenase activity"/>
    <property type="evidence" value="ECO:0007669"/>
    <property type="project" value="UniProtKB-UniRule"/>
</dbReference>
<dbReference type="GO" id="GO:0008198">
    <property type="term" value="F:ferrous iron binding"/>
    <property type="evidence" value="ECO:0007669"/>
    <property type="project" value="TreeGrafter"/>
</dbReference>
<keyword evidence="7" id="KW-0883">Thioether bond</keyword>
<feature type="binding site" evidence="8">
    <location>
        <position position="174"/>
    </location>
    <ligand>
        <name>Fe cation</name>
        <dbReference type="ChEBI" id="CHEBI:24875"/>
        <note>catalytic</note>
    </ligand>
</feature>
<dbReference type="EC" id="1.13.11.20" evidence="2 9"/>
<organism evidence="10 11">
    <name type="scientific">Magnusiomyces paraingens</name>
    <dbReference type="NCBI Taxonomy" id="2606893"/>
    <lineage>
        <taxon>Eukaryota</taxon>
        <taxon>Fungi</taxon>
        <taxon>Dikarya</taxon>
        <taxon>Ascomycota</taxon>
        <taxon>Saccharomycotina</taxon>
        <taxon>Dipodascomycetes</taxon>
        <taxon>Dipodascales</taxon>
        <taxon>Dipodascaceae</taxon>
        <taxon>Magnusiomyces</taxon>
    </lineage>
</organism>
<dbReference type="Gene3D" id="2.60.120.10">
    <property type="entry name" value="Jelly Rolls"/>
    <property type="match status" value="1"/>
</dbReference>
<gene>
    <name evidence="10" type="ORF">SAPINGB_P001635</name>
</gene>
<feature type="cross-link" description="3'-(S-cysteinyl)-tyrosine (Cys-Tyr)" evidence="7">
    <location>
        <begin position="179"/>
        <end position="250"/>
    </location>
</feature>
<evidence type="ECO:0000256" key="5">
    <source>
        <dbReference type="ARBA" id="ARBA00023002"/>
    </source>
</evidence>
<evidence type="ECO:0000256" key="1">
    <source>
        <dbReference type="ARBA" id="ARBA00006622"/>
    </source>
</evidence>
<sequence length="293" mass="32272">MAPLTVSPYSSMNIHDHPEKVIDSEESSESLVVRPLSTSAAKVFGYIETDTGSYHAYFNHDLHTVSDSDEDALSSSPSSFSSSVKLTSFNTLVEDIKAILGPSSGIDSDDVDVSSIMETMRSYDPRENSHEWGKYALSDPSAGYSRNGVDECNDKANLLILVWNPKMGSMIHDHANAHCVMKILKGSLVETLYDWPEDYKTDEEYTHHTLDVKKTTELRTGDVAYMSDKLGLHRMTNPNPDDVAVSLHLYTPPYAAKFGCHVFNEATGESTHIPMSTLYSDKGVILGTNGCTC</sequence>
<dbReference type="RefSeq" id="XP_031852247.1">
    <property type="nucleotide sequence ID" value="XM_031996356.1"/>
</dbReference>
<dbReference type="PANTHER" id="PTHR12918">
    <property type="entry name" value="CYSTEINE DIOXYGENASE"/>
    <property type="match status" value="1"/>
</dbReference>
<dbReference type="EMBL" id="CABVLU010000001">
    <property type="protein sequence ID" value="VVT47285.1"/>
    <property type="molecule type" value="Genomic_DNA"/>
</dbReference>
<evidence type="ECO:0000256" key="7">
    <source>
        <dbReference type="PIRSR" id="PIRSR610300-50"/>
    </source>
</evidence>
<evidence type="ECO:0000256" key="4">
    <source>
        <dbReference type="ARBA" id="ARBA00022964"/>
    </source>
</evidence>
<dbReference type="InterPro" id="IPR014710">
    <property type="entry name" value="RmlC-like_jellyroll"/>
</dbReference>
<dbReference type="SUPFAM" id="SSF51182">
    <property type="entry name" value="RmlC-like cupins"/>
    <property type="match status" value="1"/>
</dbReference>
<keyword evidence="6 8" id="KW-0408">Iron</keyword>
<dbReference type="PANTHER" id="PTHR12918:SF1">
    <property type="entry name" value="CYSTEINE DIOXYGENASE TYPE 1"/>
    <property type="match status" value="1"/>
</dbReference>
<dbReference type="GO" id="GO:0019448">
    <property type="term" value="P:L-cysteine catabolic process"/>
    <property type="evidence" value="ECO:0007669"/>
    <property type="project" value="TreeGrafter"/>
</dbReference>
<evidence type="ECO:0000313" key="10">
    <source>
        <dbReference type="EMBL" id="VVT47285.1"/>
    </source>
</evidence>
<name>A0A5E8B8W3_9ASCO</name>
<dbReference type="Proteomes" id="UP000398389">
    <property type="component" value="Unassembled WGS sequence"/>
</dbReference>